<dbReference type="EMBL" id="JABFUC010000003">
    <property type="protein sequence ID" value="MCG6656959.1"/>
    <property type="molecule type" value="Genomic_DNA"/>
</dbReference>
<accession>A0ABS9P5B7</accession>
<proteinExistence type="predicted"/>
<gene>
    <name evidence="2" type="ORF">HOP52_04095</name>
</gene>
<evidence type="ECO:0000313" key="2">
    <source>
        <dbReference type="EMBL" id="MCG6656959.1"/>
    </source>
</evidence>
<reference evidence="2 3" key="1">
    <citation type="submission" date="2020-05" db="EMBL/GenBank/DDBJ databases">
        <title>Comparative genomic analysis of denitrifying bacteria from Halomonas genus.</title>
        <authorList>
            <person name="Wang L."/>
            <person name="Shao Z."/>
        </authorList>
    </citation>
    <scope>NUCLEOTIDE SEQUENCE [LARGE SCALE GENOMIC DNA]</scope>
    <source>
        <strain evidence="2 3">A4</strain>
    </source>
</reference>
<comment type="caution">
    <text evidence="2">The sequence shown here is derived from an EMBL/GenBank/DDBJ whole genome shotgun (WGS) entry which is preliminary data.</text>
</comment>
<name>A0ABS9P5B7_9GAMM</name>
<dbReference type="NCBIfam" id="TIGR02122">
    <property type="entry name" value="TRAP_TAXI"/>
    <property type="match status" value="1"/>
</dbReference>
<evidence type="ECO:0000313" key="3">
    <source>
        <dbReference type="Proteomes" id="UP000814385"/>
    </source>
</evidence>
<dbReference type="Pfam" id="PF16868">
    <property type="entry name" value="NMT1_3"/>
    <property type="match status" value="1"/>
</dbReference>
<dbReference type="PANTHER" id="PTHR42941:SF1">
    <property type="entry name" value="SLL1037 PROTEIN"/>
    <property type="match status" value="1"/>
</dbReference>
<dbReference type="InterPro" id="IPR011852">
    <property type="entry name" value="TRAP_TAXI"/>
</dbReference>
<protein>
    <submittedName>
        <fullName evidence="2">TAXI family TRAP transporter solute-binding subunit</fullName>
    </submittedName>
</protein>
<dbReference type="SUPFAM" id="SSF53850">
    <property type="entry name" value="Periplasmic binding protein-like II"/>
    <property type="match status" value="1"/>
</dbReference>
<sequence>MEHHAMTPKTLTAGLLAASLIGLGSAQAEGLPDTMTWTAYDVGSQGHSEASAIADAFGRAHNTRIRIQPAGSAIGRLQPLLSGRADYAYLATESFFASEGTYDFAERRWGPQDLRAVAGRPSTFGVPTAADANIHSLEDLRGKRVAYVAGNPSVNVKCDAILAFGGLTRDDVDAVMFPAHGAAMSSLVQNRADAACTTTTASQLYELEESSRGLRWVDIPADNEEGWERMNRVAPVFQPFQETIGAGLSAENPANMLAYRYPIIVSLADRSDDEVYAFVKALDETYDLYKDATSAIHRWAIEDAGVPPIDIPFHPGAVRYLEEKGIWDDEMQAWNEARLARLEALKAAWEQAIVEGESLDDAAFAELWEERRQAVLAERS</sequence>
<feature type="chain" id="PRO_5047135094" evidence="1">
    <location>
        <begin position="29"/>
        <end position="380"/>
    </location>
</feature>
<organism evidence="2 3">
    <name type="scientific">Billgrantia campisalis</name>
    <dbReference type="NCBI Taxonomy" id="74661"/>
    <lineage>
        <taxon>Bacteria</taxon>
        <taxon>Pseudomonadati</taxon>
        <taxon>Pseudomonadota</taxon>
        <taxon>Gammaproteobacteria</taxon>
        <taxon>Oceanospirillales</taxon>
        <taxon>Halomonadaceae</taxon>
        <taxon>Billgrantia</taxon>
    </lineage>
</organism>
<feature type="signal peptide" evidence="1">
    <location>
        <begin position="1"/>
        <end position="28"/>
    </location>
</feature>
<evidence type="ECO:0000256" key="1">
    <source>
        <dbReference type="SAM" id="SignalP"/>
    </source>
</evidence>
<dbReference type="Proteomes" id="UP000814385">
    <property type="component" value="Unassembled WGS sequence"/>
</dbReference>
<keyword evidence="1" id="KW-0732">Signal</keyword>
<dbReference type="PANTHER" id="PTHR42941">
    <property type="entry name" value="SLL1037 PROTEIN"/>
    <property type="match status" value="1"/>
</dbReference>
<keyword evidence="3" id="KW-1185">Reference proteome</keyword>
<dbReference type="Gene3D" id="3.40.190.10">
    <property type="entry name" value="Periplasmic binding protein-like II"/>
    <property type="match status" value="2"/>
</dbReference>